<keyword evidence="8" id="KW-0378">Hydrolase</keyword>
<organism evidence="8 9">
    <name type="scientific">Dehalobacterium formicoaceticum</name>
    <dbReference type="NCBI Taxonomy" id="51515"/>
    <lineage>
        <taxon>Bacteria</taxon>
        <taxon>Bacillati</taxon>
        <taxon>Bacillota</taxon>
        <taxon>Clostridia</taxon>
        <taxon>Eubacteriales</taxon>
        <taxon>Peptococcaceae</taxon>
        <taxon>Dehalobacterium</taxon>
    </lineage>
</organism>
<comment type="function">
    <text evidence="4">This protein is involved in the repair of mismatches in DNA. It is required for dam-dependent methyl-directed DNA mismatch repair. May act as a 'molecular matchmaker', a protein that promotes the formation of a stable complex between two or more DNA-binding proteins in an ATP-dependent manner without itself being part of a final effector complex.</text>
</comment>
<dbReference type="InterPro" id="IPR013507">
    <property type="entry name" value="DNA_mismatch_S5_2-like"/>
</dbReference>
<feature type="domain" description="DNA mismatch repair protein S5" evidence="7">
    <location>
        <begin position="209"/>
        <end position="326"/>
    </location>
</feature>
<evidence type="ECO:0000256" key="2">
    <source>
        <dbReference type="ARBA" id="ARBA00022763"/>
    </source>
</evidence>
<dbReference type="SMART" id="SM00853">
    <property type="entry name" value="MutL_C"/>
    <property type="match status" value="1"/>
</dbReference>
<dbReference type="InterPro" id="IPR020667">
    <property type="entry name" value="DNA_mismatch_repair_MutL"/>
</dbReference>
<dbReference type="Gene3D" id="3.30.565.10">
    <property type="entry name" value="Histidine kinase-like ATPase, C-terminal domain"/>
    <property type="match status" value="1"/>
</dbReference>
<evidence type="ECO:0000256" key="5">
    <source>
        <dbReference type="SAM" id="MobiDB-lite"/>
    </source>
</evidence>
<dbReference type="EMBL" id="JANPWE010000004">
    <property type="protein sequence ID" value="MCR6545939.1"/>
    <property type="molecule type" value="Genomic_DNA"/>
</dbReference>
<dbReference type="CDD" id="cd00782">
    <property type="entry name" value="MutL_Trans"/>
    <property type="match status" value="1"/>
</dbReference>
<dbReference type="Pfam" id="PF08676">
    <property type="entry name" value="MutL_C"/>
    <property type="match status" value="1"/>
</dbReference>
<evidence type="ECO:0000259" key="7">
    <source>
        <dbReference type="SMART" id="SM01340"/>
    </source>
</evidence>
<feature type="region of interest" description="Disordered" evidence="5">
    <location>
        <begin position="384"/>
        <end position="403"/>
    </location>
</feature>
<dbReference type="InterPro" id="IPR037198">
    <property type="entry name" value="MutL_C_sf"/>
</dbReference>
<proteinExistence type="inferred from homology"/>
<dbReference type="InterPro" id="IPR002099">
    <property type="entry name" value="MutL/Mlh/PMS"/>
</dbReference>
<dbReference type="PANTHER" id="PTHR10073:SF12">
    <property type="entry name" value="DNA MISMATCH REPAIR PROTEIN MLH1"/>
    <property type="match status" value="1"/>
</dbReference>
<dbReference type="InterPro" id="IPR020568">
    <property type="entry name" value="Ribosomal_Su5_D2-typ_SF"/>
</dbReference>
<evidence type="ECO:0000256" key="3">
    <source>
        <dbReference type="ARBA" id="ARBA00023204"/>
    </source>
</evidence>
<dbReference type="SUPFAM" id="SSF118116">
    <property type="entry name" value="DNA mismatch repair protein MutL"/>
    <property type="match status" value="1"/>
</dbReference>
<evidence type="ECO:0000256" key="1">
    <source>
        <dbReference type="ARBA" id="ARBA00006082"/>
    </source>
</evidence>
<reference evidence="8 9" key="1">
    <citation type="submission" date="2022-08" db="EMBL/GenBank/DDBJ databases">
        <title>Proteogenomics of the novel Dehalobacterium formicoaceticum strain EZ94 highlights a key role of methyltransferases during anaerobic dichloromethane degradation.</title>
        <authorList>
            <person name="Wasmund K."/>
        </authorList>
    </citation>
    <scope>NUCLEOTIDE SEQUENCE [LARGE SCALE GENOMIC DNA]</scope>
    <source>
        <strain evidence="8 9">EZ94</strain>
    </source>
</reference>
<dbReference type="InterPro" id="IPR014762">
    <property type="entry name" value="DNA_mismatch_repair_CS"/>
</dbReference>
<dbReference type="GO" id="GO:0004519">
    <property type="term" value="F:endonuclease activity"/>
    <property type="evidence" value="ECO:0007669"/>
    <property type="project" value="UniProtKB-KW"/>
</dbReference>
<dbReference type="Pfam" id="PF01119">
    <property type="entry name" value="DNA_mis_repair"/>
    <property type="match status" value="1"/>
</dbReference>
<feature type="domain" description="MutL C-terminal dimerisation" evidence="6">
    <location>
        <begin position="417"/>
        <end position="560"/>
    </location>
</feature>
<evidence type="ECO:0000256" key="4">
    <source>
        <dbReference type="HAMAP-Rule" id="MF_00149"/>
    </source>
</evidence>
<dbReference type="SMART" id="SM01340">
    <property type="entry name" value="DNA_mis_repair"/>
    <property type="match status" value="1"/>
</dbReference>
<evidence type="ECO:0000259" key="6">
    <source>
        <dbReference type="SMART" id="SM00853"/>
    </source>
</evidence>
<dbReference type="PROSITE" id="PS00058">
    <property type="entry name" value="DNA_MISMATCH_REPAIR_1"/>
    <property type="match status" value="1"/>
</dbReference>
<sequence length="603" mass="68074">MRKINILDPLTANQIAAGEVVERPVSVVKELIENSIDAGSTRIKVYLEEGGTKRIQITDNGWGIEAQDLPTAVQRHATSKIISFDDLNSLSTLGFRGEALPSIAAVSKMTLSSRTEESPVGFSLQVEGDQISDLREIGSPVGTEIIVDNLFYNTPARKKFLKSPSNELGMVSEMVGRIAISRPDIAFELVHERRTLLKTPGNHNLSQVIFSVYGNEITRSLTKVEYKHGPLIRGYISNVQTTRSTRQYYNFYLNGRFIKSKDLSEALEEAYHTRIPQKRYPIAILFFEMAPELFDANVHPAKLEVKFKDFQPIKEALIHAIHNALNDPSVSIPQIKTNVKQDNKPAEQQEIFQKYSFDPEKMKQPPGEVVLEQTGSYHDQAGNEQHKASFSDQEEPHISERQAESQEIKPFFSSLKILGQIEGTYIIASGDEGLYIIDQHAAHERIRFEKIKKLFAEQPSASNMLAVPITIELTPRQTIWLINHIIQLGDLGFVLEHFGDRTFLLRGVPVWHIEGNSQELLLDILEKLGSDSPVRLKEIINEEKLFSLACKSAVKGNSFITSADITFLLEQLNRTDNPFTCPHGRPTLILLTHEEIKRRFLRT</sequence>
<protein>
    <recommendedName>
        <fullName evidence="4">DNA mismatch repair protein MutL</fullName>
    </recommendedName>
</protein>
<keyword evidence="8" id="KW-0255">Endonuclease</keyword>
<dbReference type="NCBIfam" id="TIGR00585">
    <property type="entry name" value="mutl"/>
    <property type="match status" value="1"/>
</dbReference>
<keyword evidence="8" id="KW-0540">Nuclease</keyword>
<dbReference type="SUPFAM" id="SSF55874">
    <property type="entry name" value="ATPase domain of HSP90 chaperone/DNA topoisomerase II/histidine kinase"/>
    <property type="match status" value="1"/>
</dbReference>
<dbReference type="InterPro" id="IPR042120">
    <property type="entry name" value="MutL_C_dimsub"/>
</dbReference>
<gene>
    <name evidence="4 8" type="primary">mutL</name>
    <name evidence="8" type="ORF">NVS47_10515</name>
</gene>
<dbReference type="InterPro" id="IPR042121">
    <property type="entry name" value="MutL_C_regsub"/>
</dbReference>
<dbReference type="InterPro" id="IPR038973">
    <property type="entry name" value="MutL/Mlh/Pms-like"/>
</dbReference>
<comment type="similarity">
    <text evidence="1 4">Belongs to the DNA mismatch repair MutL/HexB family.</text>
</comment>
<dbReference type="InterPro" id="IPR014790">
    <property type="entry name" value="MutL_C"/>
</dbReference>
<dbReference type="CDD" id="cd16926">
    <property type="entry name" value="HATPase_MutL-MLH-PMS-like"/>
    <property type="match status" value="1"/>
</dbReference>
<dbReference type="Gene3D" id="3.30.1540.20">
    <property type="entry name" value="MutL, C-terminal domain, dimerisation subdomain"/>
    <property type="match status" value="1"/>
</dbReference>
<dbReference type="InterPro" id="IPR036890">
    <property type="entry name" value="HATPase_C_sf"/>
</dbReference>
<dbReference type="HAMAP" id="MF_00149">
    <property type="entry name" value="DNA_mis_repair"/>
    <property type="match status" value="1"/>
</dbReference>
<accession>A0ABT1Y4Z7</accession>
<evidence type="ECO:0000313" key="9">
    <source>
        <dbReference type="Proteomes" id="UP001524944"/>
    </source>
</evidence>
<keyword evidence="3 4" id="KW-0234">DNA repair</keyword>
<dbReference type="RefSeq" id="WP_257913355.1">
    <property type="nucleotide sequence ID" value="NZ_JANPWE010000004.1"/>
</dbReference>
<dbReference type="SUPFAM" id="SSF54211">
    <property type="entry name" value="Ribosomal protein S5 domain 2-like"/>
    <property type="match status" value="1"/>
</dbReference>
<dbReference type="Pfam" id="PF13589">
    <property type="entry name" value="HATPase_c_3"/>
    <property type="match status" value="1"/>
</dbReference>
<keyword evidence="9" id="KW-1185">Reference proteome</keyword>
<name>A0ABT1Y4Z7_9FIRM</name>
<evidence type="ECO:0000313" key="8">
    <source>
        <dbReference type="EMBL" id="MCR6545939.1"/>
    </source>
</evidence>
<dbReference type="Proteomes" id="UP001524944">
    <property type="component" value="Unassembled WGS sequence"/>
</dbReference>
<dbReference type="Gene3D" id="3.30.230.10">
    <property type="match status" value="1"/>
</dbReference>
<keyword evidence="2 4" id="KW-0227">DNA damage</keyword>
<dbReference type="PANTHER" id="PTHR10073">
    <property type="entry name" value="DNA MISMATCH REPAIR PROTEIN MLH, PMS, MUTL"/>
    <property type="match status" value="1"/>
</dbReference>
<dbReference type="InterPro" id="IPR014721">
    <property type="entry name" value="Ribsml_uS5_D2-typ_fold_subgr"/>
</dbReference>
<comment type="caution">
    <text evidence="8">The sequence shown here is derived from an EMBL/GenBank/DDBJ whole genome shotgun (WGS) entry which is preliminary data.</text>
</comment>
<dbReference type="Gene3D" id="3.30.1370.100">
    <property type="entry name" value="MutL, C-terminal domain, regulatory subdomain"/>
    <property type="match status" value="1"/>
</dbReference>